<sequence>MTSIVINNLHKSFGTKTVLDHVGLEVEDGEFICLLGPSGCGKSTLLRSIAGLESPEGGTIYLGDDAVFDDKAGINKTPEQRKLGMVFQSFALWPHKSVFENVAYPLKRAKVSKSEIRERVREALIMVDLWEHRDAYPGTLSGGQQQRVALARAVVPRPRLLLLDEPLSSLDTNLRAQMRREIRRIQQHLGATAVYVTHDKEDAGGLADRVLVLQDGKIVQQGAPRDVFVAPKTAFVAEFVGFDNFFEALVVDSGEEQATIEIGNGNRLTAAVTSRLEAGSKTTVAIRSRLVRVSPHDGTPVDGAIVGTVVSKAHLGDDVEIVISDGIAEVVARVRPGYARDIEVGGFALAQPPVGTVVAVEGKRKGAPVAPTSPSIRTNA</sequence>
<dbReference type="EMBL" id="CP093326">
    <property type="protein sequence ID" value="UNK45235.1"/>
    <property type="molecule type" value="Genomic_DNA"/>
</dbReference>
<organism evidence="10 11">
    <name type="scientific">Arthrobacter sulfonylureivorans</name>
    <dbReference type="NCBI Taxonomy" id="2486855"/>
    <lineage>
        <taxon>Bacteria</taxon>
        <taxon>Bacillati</taxon>
        <taxon>Actinomycetota</taxon>
        <taxon>Actinomycetes</taxon>
        <taxon>Micrococcales</taxon>
        <taxon>Micrococcaceae</taxon>
        <taxon>Arthrobacter</taxon>
    </lineage>
</organism>
<dbReference type="InterPro" id="IPR003439">
    <property type="entry name" value="ABC_transporter-like_ATP-bd"/>
</dbReference>
<keyword evidence="4" id="KW-0547">Nucleotide-binding</keyword>
<evidence type="ECO:0000256" key="3">
    <source>
        <dbReference type="ARBA" id="ARBA00022496"/>
    </source>
</evidence>
<keyword evidence="2" id="KW-1003">Cell membrane</keyword>
<evidence type="ECO:0000256" key="5">
    <source>
        <dbReference type="ARBA" id="ARBA00022840"/>
    </source>
</evidence>
<reference evidence="10 11" key="1">
    <citation type="submission" date="2022-03" db="EMBL/GenBank/DDBJ databases">
        <title>Isotopic signatures of nitrous oxide derived from detoxification processes.</title>
        <authorList>
            <person name="Behrendt U."/>
            <person name="Buchen C."/>
            <person name="Well R."/>
            <person name="Ulrich A."/>
            <person name="Rohe L."/>
            <person name="Kolb S."/>
            <person name="Schloter M."/>
            <person name="Horn M.A."/>
            <person name="Augustin J."/>
        </authorList>
    </citation>
    <scope>NUCLEOTIDE SEQUENCE [LARGE SCALE GENOMIC DNA]</scope>
    <source>
        <strain evidence="10 11">S4-C24</strain>
    </source>
</reference>
<evidence type="ECO:0000313" key="10">
    <source>
        <dbReference type="EMBL" id="UNK45235.1"/>
    </source>
</evidence>
<name>A0ABY3W4W9_9MICC</name>
<keyword evidence="1" id="KW-0813">Transport</keyword>
<evidence type="ECO:0000256" key="2">
    <source>
        <dbReference type="ARBA" id="ARBA00022475"/>
    </source>
</evidence>
<dbReference type="PROSITE" id="PS50893">
    <property type="entry name" value="ABC_TRANSPORTER_2"/>
    <property type="match status" value="1"/>
</dbReference>
<dbReference type="Gene3D" id="2.40.50.100">
    <property type="match status" value="1"/>
</dbReference>
<dbReference type="InterPro" id="IPR050093">
    <property type="entry name" value="ABC_SmlMolc_Importer"/>
</dbReference>
<keyword evidence="3" id="KW-0410">Iron transport</keyword>
<dbReference type="SMART" id="SM00382">
    <property type="entry name" value="AAA"/>
    <property type="match status" value="1"/>
</dbReference>
<dbReference type="RefSeq" id="WP_241913502.1">
    <property type="nucleotide sequence ID" value="NZ_CP093326.1"/>
</dbReference>
<evidence type="ECO:0000259" key="9">
    <source>
        <dbReference type="PROSITE" id="PS50893"/>
    </source>
</evidence>
<feature type="domain" description="ABC transporter" evidence="9">
    <location>
        <begin position="4"/>
        <end position="240"/>
    </location>
</feature>
<evidence type="ECO:0000256" key="4">
    <source>
        <dbReference type="ARBA" id="ARBA00022741"/>
    </source>
</evidence>
<dbReference type="InterPro" id="IPR008995">
    <property type="entry name" value="Mo/tungstate-bd_C_term_dom"/>
</dbReference>
<dbReference type="SUPFAM" id="SSF52540">
    <property type="entry name" value="P-loop containing nucleoside triphosphate hydrolases"/>
    <property type="match status" value="1"/>
</dbReference>
<dbReference type="InterPro" id="IPR015853">
    <property type="entry name" value="ABC_transpr_FbpC"/>
</dbReference>
<dbReference type="InterPro" id="IPR027417">
    <property type="entry name" value="P-loop_NTPase"/>
</dbReference>
<accession>A0ABY3W4W9</accession>
<dbReference type="PROSITE" id="PS00211">
    <property type="entry name" value="ABC_TRANSPORTER_1"/>
    <property type="match status" value="1"/>
</dbReference>
<evidence type="ECO:0000256" key="6">
    <source>
        <dbReference type="ARBA" id="ARBA00023004"/>
    </source>
</evidence>
<dbReference type="PANTHER" id="PTHR42781:SF4">
    <property type="entry name" value="SPERMIDINE_PUTRESCINE IMPORT ATP-BINDING PROTEIN POTA"/>
    <property type="match status" value="1"/>
</dbReference>
<keyword evidence="5 10" id="KW-0067">ATP-binding</keyword>
<evidence type="ECO:0000256" key="8">
    <source>
        <dbReference type="ARBA" id="ARBA00023136"/>
    </source>
</evidence>
<keyword evidence="6" id="KW-0408">Iron</keyword>
<keyword evidence="8" id="KW-0472">Membrane</keyword>
<dbReference type="Proteomes" id="UP000829069">
    <property type="component" value="Chromosome"/>
</dbReference>
<dbReference type="InterPro" id="IPR003593">
    <property type="entry name" value="AAA+_ATPase"/>
</dbReference>
<proteinExistence type="predicted"/>
<gene>
    <name evidence="10" type="ORF">MNQ99_15020</name>
</gene>
<dbReference type="SUPFAM" id="SSF50331">
    <property type="entry name" value="MOP-like"/>
    <property type="match status" value="1"/>
</dbReference>
<keyword evidence="11" id="KW-1185">Reference proteome</keyword>
<dbReference type="Pfam" id="PF00005">
    <property type="entry name" value="ABC_tran"/>
    <property type="match status" value="1"/>
</dbReference>
<dbReference type="InterPro" id="IPR017871">
    <property type="entry name" value="ABC_transporter-like_CS"/>
</dbReference>
<evidence type="ECO:0000256" key="1">
    <source>
        <dbReference type="ARBA" id="ARBA00022448"/>
    </source>
</evidence>
<keyword evidence="7" id="KW-0406">Ion transport</keyword>
<dbReference type="PANTHER" id="PTHR42781">
    <property type="entry name" value="SPERMIDINE/PUTRESCINE IMPORT ATP-BINDING PROTEIN POTA"/>
    <property type="match status" value="1"/>
</dbReference>
<dbReference type="GO" id="GO:0005524">
    <property type="term" value="F:ATP binding"/>
    <property type="evidence" value="ECO:0007669"/>
    <property type="project" value="UniProtKB-KW"/>
</dbReference>
<dbReference type="Gene3D" id="3.40.50.300">
    <property type="entry name" value="P-loop containing nucleotide triphosphate hydrolases"/>
    <property type="match status" value="1"/>
</dbReference>
<protein>
    <submittedName>
        <fullName evidence="10">ABC transporter ATP-binding protein</fullName>
    </submittedName>
</protein>
<evidence type="ECO:0000256" key="7">
    <source>
        <dbReference type="ARBA" id="ARBA00023065"/>
    </source>
</evidence>
<dbReference type="CDD" id="cd03259">
    <property type="entry name" value="ABC_Carb_Solutes_like"/>
    <property type="match status" value="1"/>
</dbReference>
<evidence type="ECO:0000313" key="11">
    <source>
        <dbReference type="Proteomes" id="UP000829069"/>
    </source>
</evidence>